<evidence type="ECO:0000256" key="9">
    <source>
        <dbReference type="ARBA" id="ARBA00023204"/>
    </source>
</evidence>
<proteinExistence type="inferred from homology"/>
<keyword evidence="9 10" id="KW-0234">DNA repair</keyword>
<dbReference type="GO" id="GO:0000724">
    <property type="term" value="P:double-strand break repair via homologous recombination"/>
    <property type="evidence" value="ECO:0007669"/>
    <property type="project" value="UniProtKB-UniRule"/>
</dbReference>
<dbReference type="GO" id="GO:0008854">
    <property type="term" value="F:exodeoxyribonuclease V activity"/>
    <property type="evidence" value="ECO:0007669"/>
    <property type="project" value="InterPro"/>
</dbReference>
<dbReference type="GO" id="GO:0003677">
    <property type="term" value="F:DNA binding"/>
    <property type="evidence" value="ECO:0007669"/>
    <property type="project" value="UniProtKB-UniRule"/>
</dbReference>
<dbReference type="PIRSF" id="PIRSF000980">
    <property type="entry name" value="RecC"/>
    <property type="match status" value="1"/>
</dbReference>
<keyword evidence="6 10" id="KW-0269">Exonuclease</keyword>
<dbReference type="EMBL" id="PYMJ01000028">
    <property type="protein sequence ID" value="PSU45684.1"/>
    <property type="molecule type" value="Genomic_DNA"/>
</dbReference>
<evidence type="ECO:0000256" key="7">
    <source>
        <dbReference type="ARBA" id="ARBA00022840"/>
    </source>
</evidence>
<comment type="caution">
    <text evidence="12">The sequence shown here is derived from an EMBL/GenBank/DDBJ whole genome shotgun (WGS) entry which is preliminary data.</text>
</comment>
<comment type="miscellaneous">
    <text evidence="10">In the RecBCD complex, RecB has a slow 3'-5' helicase, an exonuclease activity and loads RecA onto ssDNA, RecD has a fast 5'-3' helicase activity, while RecC stimulates the ATPase and processivity of the RecB helicase and contributes to recognition of the Chi site.</text>
</comment>
<sequence>MFTVYHSNQLDLLKSLLVELIRLNPLDNPFEPEQILVQSPGMSQWLKMELATSFGIAANLEFPLPATYIWKMFTQVLADVPERSAFNKEAMTWKLMEVLPKQLGLPEFEPLKRYLENDPESLKIYQLAEKIADIFDQYLVYRPEWIQQWEAGEIVAELGDEHPWQPILWQALYDQTLALGQSPYHRANLYEHFIDTLDNYASSGTLPANLPKRLFVFGISSLPPRYLDALAALGEHIDVHLMFTNPCRYYWGDIRDRKHLARLAANQRVTIKQLNVSSDDTLHGDENASDENVAVLKDTDENHYDDDMHNDVVGNSLLASMGKLGRDNMYLLSEMQVNEVDAGFVDIEPDSLLHAIQADILNLEDRQNDQILDSSDHKFPISDGDMSLSIHACHSPMREVEVLHDNLLAMFEAETAKGLKPRDVIVMVADINAYSAAIQSVFGNAPGNRYIPFSISDRTAEQENPILLAFMRLLTLPESRCNASELLELLEVPAVMNKFGFDSNSFEKIKRWIEEAGVRWGLDEKTACQFELPEQNQNTWLFGIQRMLLGYAMPHDAGLFDGISAYEQVQGLDAELAGQLAGFIDSLISYREQLAQPQCVSSWTDLLNQLLDDFLAVELDGELVLKSIRDNLHRLHEQLADAGYQSLISPAVLTQYLQDKLSGERVSQRFLAGQVNFCTLMPMRSIPFKVVCLLGMNDGAYPRNIAPEGFDLMNGRTKAGDRSRRDDDRYLFLEAIQSAQETLYISYVGRSIQDNAEKVPSVLVSELVEYCQQGYCLEGDEVLPVDQSAKRLKEELLVHHHPLVPFSPTAFIGEKPSFAAEWLPAAARHGEANKAFQLTALDAEPMVSDQELVLELAELQRFWRLPVRYFFNRRLKVFFEPPMGVMEDDEPFILNGLESYLLRDELLALLLDAKVSNKNEDAVFAAFSAEQKAAGGLPVAAFGELDLAMTRTEVVSLADKIVPLVNRPLDDHEVDLIFQVAGHDVNLQGWLKQRYQSGLVRYRSGKVRAQDHLTAWFDHLCLSASHCGQQTHLIGTDKHLVLSIIEPDQAKAYLQDVMALYYHGLNQPLPYFPKTAQAGIQACIGRDGSWKDDEETIDKSLKKMADCFNDGYLFPGEGADSYIARVWPQWNDELAAEASQLASRVLQAAILNSDVVEDD</sequence>
<evidence type="ECO:0000256" key="8">
    <source>
        <dbReference type="ARBA" id="ARBA00023125"/>
    </source>
</evidence>
<dbReference type="NCBIfam" id="TIGR01450">
    <property type="entry name" value="recC"/>
    <property type="match status" value="1"/>
</dbReference>
<dbReference type="PANTHER" id="PTHR30591">
    <property type="entry name" value="RECBCD ENZYME SUBUNIT RECC"/>
    <property type="match status" value="1"/>
</dbReference>
<evidence type="ECO:0000256" key="5">
    <source>
        <dbReference type="ARBA" id="ARBA00022806"/>
    </source>
</evidence>
<evidence type="ECO:0000256" key="1">
    <source>
        <dbReference type="ARBA" id="ARBA00022722"/>
    </source>
</evidence>
<dbReference type="PANTHER" id="PTHR30591:SF1">
    <property type="entry name" value="RECBCD ENZYME SUBUNIT RECC"/>
    <property type="match status" value="1"/>
</dbReference>
<dbReference type="Proteomes" id="UP000240987">
    <property type="component" value="Unassembled WGS sequence"/>
</dbReference>
<dbReference type="InterPro" id="IPR006697">
    <property type="entry name" value="RecC"/>
</dbReference>
<dbReference type="OrthoDB" id="9762834at2"/>
<evidence type="ECO:0000259" key="11">
    <source>
        <dbReference type="Pfam" id="PF17946"/>
    </source>
</evidence>
<dbReference type="SUPFAM" id="SSF52980">
    <property type="entry name" value="Restriction endonuclease-like"/>
    <property type="match status" value="1"/>
</dbReference>
<reference evidence="12 13" key="1">
    <citation type="submission" date="2018-01" db="EMBL/GenBank/DDBJ databases">
        <title>Whole genome sequencing of Histamine producing bacteria.</title>
        <authorList>
            <person name="Butler K."/>
        </authorList>
    </citation>
    <scope>NUCLEOTIDE SEQUENCE [LARGE SCALE GENOMIC DNA]</scope>
    <source>
        <strain evidence="12 13">JCM 12947</strain>
    </source>
</reference>
<keyword evidence="4 10" id="KW-0378">Hydrolase</keyword>
<comment type="subunit">
    <text evidence="10">Heterotrimer of RecB, RecC and RecD. All subunits contribute to DNA-binding.</text>
</comment>
<accession>A0A2T3JA29</accession>
<comment type="similarity">
    <text evidence="10">Belongs to the RecC family.</text>
</comment>
<comment type="function">
    <text evidence="10">A helicase/nuclease that prepares dsDNA breaks (DSB) for recombinational DNA repair. Binds to DSBs and unwinds DNA via a highly rapid and processive ATP-dependent bidirectional helicase activity. Unwinds dsDNA until it encounters a Chi (crossover hotspot instigator) sequence from the 3' direction. Cuts ssDNA a few nucleotides 3' to the Chi site. The properties and activities of the enzyme are changed at Chi. The Chi-altered holoenzyme produces a long 3'-ssDNA overhang and facilitates RecA-binding to the ssDNA for homologous DNA recombination and repair. Holoenzyme degrades any linearized DNA that is unable to undergo homologous recombination. In the holoenzyme this subunit recognizes the wild-type Chi sequence, and when added to isolated RecB increases its ATP-dependent helicase processivity.</text>
</comment>
<keyword evidence="8 10" id="KW-0238">DNA-binding</keyword>
<keyword evidence="5 10" id="KW-0347">Helicase</keyword>
<name>A0A2T3JA29_9GAMM</name>
<dbReference type="Pfam" id="PF17946">
    <property type="entry name" value="RecC_C"/>
    <property type="match status" value="1"/>
</dbReference>
<dbReference type="GO" id="GO:0003678">
    <property type="term" value="F:DNA helicase activity"/>
    <property type="evidence" value="ECO:0007669"/>
    <property type="project" value="UniProtKB-UniRule"/>
</dbReference>
<dbReference type="InterPro" id="IPR011335">
    <property type="entry name" value="Restrct_endonuc-II-like"/>
</dbReference>
<dbReference type="InterPro" id="IPR027417">
    <property type="entry name" value="P-loop_NTPase"/>
</dbReference>
<dbReference type="HAMAP" id="MF_01486">
    <property type="entry name" value="RecC"/>
    <property type="match status" value="1"/>
</dbReference>
<evidence type="ECO:0000313" key="13">
    <source>
        <dbReference type="Proteomes" id="UP000240987"/>
    </source>
</evidence>
<protein>
    <recommendedName>
        <fullName evidence="10">RecBCD enzyme subunit RecC</fullName>
    </recommendedName>
    <alternativeName>
        <fullName evidence="10">Exonuclease V subunit RecC</fullName>
        <shortName evidence="10">ExoV subunit RecC</shortName>
    </alternativeName>
    <alternativeName>
        <fullName evidence="10">Helicase/nuclease RecBCD subunit RecC</fullName>
    </alternativeName>
</protein>
<dbReference type="InterPro" id="IPR041500">
    <property type="entry name" value="RecC_C"/>
</dbReference>
<keyword evidence="1 10" id="KW-0540">Nuclease</keyword>
<dbReference type="Gene3D" id="1.10.10.160">
    <property type="match status" value="1"/>
</dbReference>
<dbReference type="Gene3D" id="3.40.50.10930">
    <property type="match status" value="1"/>
</dbReference>
<dbReference type="FunFam" id="3.40.50.300:FF:001153">
    <property type="entry name" value="RecBCD enzyme subunit RecC"/>
    <property type="match status" value="1"/>
</dbReference>
<evidence type="ECO:0000256" key="2">
    <source>
        <dbReference type="ARBA" id="ARBA00022741"/>
    </source>
</evidence>
<dbReference type="RefSeq" id="WP_107244625.1">
    <property type="nucleotide sequence ID" value="NZ_PYMJ01000028.1"/>
</dbReference>
<gene>
    <name evidence="10" type="primary">recC</name>
    <name evidence="12" type="ORF">C9J12_21790</name>
</gene>
<evidence type="ECO:0000256" key="3">
    <source>
        <dbReference type="ARBA" id="ARBA00022763"/>
    </source>
</evidence>
<keyword evidence="13" id="KW-1185">Reference proteome</keyword>
<evidence type="ECO:0000256" key="10">
    <source>
        <dbReference type="HAMAP-Rule" id="MF_01486"/>
    </source>
</evidence>
<dbReference type="GO" id="GO:0005524">
    <property type="term" value="F:ATP binding"/>
    <property type="evidence" value="ECO:0007669"/>
    <property type="project" value="UniProtKB-UniRule"/>
</dbReference>
<dbReference type="AlphaFoldDB" id="A0A2T3JA29"/>
<dbReference type="Gene3D" id="1.10.10.990">
    <property type="match status" value="1"/>
</dbReference>
<dbReference type="SUPFAM" id="SSF52540">
    <property type="entry name" value="P-loop containing nucleoside triphosphate hydrolases"/>
    <property type="match status" value="2"/>
</dbReference>
<evidence type="ECO:0000256" key="4">
    <source>
        <dbReference type="ARBA" id="ARBA00022801"/>
    </source>
</evidence>
<organism evidence="12 13">
    <name type="scientific">Photobacterium frigidiphilum</name>
    <dbReference type="NCBI Taxonomy" id="264736"/>
    <lineage>
        <taxon>Bacteria</taxon>
        <taxon>Pseudomonadati</taxon>
        <taxon>Pseudomonadota</taxon>
        <taxon>Gammaproteobacteria</taxon>
        <taxon>Vibrionales</taxon>
        <taxon>Vibrionaceae</taxon>
        <taxon>Photobacterium</taxon>
    </lineage>
</organism>
<dbReference type="Gene3D" id="3.40.50.300">
    <property type="entry name" value="P-loop containing nucleotide triphosphate hydrolases"/>
    <property type="match status" value="2"/>
</dbReference>
<feature type="domain" description="RecC C-terminal" evidence="11">
    <location>
        <begin position="854"/>
        <end position="1083"/>
    </location>
</feature>
<dbReference type="InterPro" id="IPR013986">
    <property type="entry name" value="DExx_box_DNA_helicase_dom_sf"/>
</dbReference>
<keyword evidence="7 10" id="KW-0067">ATP-binding</keyword>
<keyword evidence="3 10" id="KW-0227">DNA damage</keyword>
<dbReference type="NCBIfam" id="NF008289">
    <property type="entry name" value="PRK11069.1"/>
    <property type="match status" value="1"/>
</dbReference>
<evidence type="ECO:0000313" key="12">
    <source>
        <dbReference type="EMBL" id="PSU45684.1"/>
    </source>
</evidence>
<dbReference type="Pfam" id="PF04257">
    <property type="entry name" value="Exonuc_V_gamma"/>
    <property type="match status" value="1"/>
</dbReference>
<evidence type="ECO:0000256" key="6">
    <source>
        <dbReference type="ARBA" id="ARBA00022839"/>
    </source>
</evidence>
<dbReference type="GO" id="GO:0009338">
    <property type="term" value="C:exodeoxyribonuclease V complex"/>
    <property type="evidence" value="ECO:0007669"/>
    <property type="project" value="InterPro"/>
</dbReference>
<dbReference type="CDD" id="cd22353">
    <property type="entry name" value="RecC_C-like"/>
    <property type="match status" value="1"/>
</dbReference>
<keyword evidence="2 10" id="KW-0547">Nucleotide-binding</keyword>